<dbReference type="CDD" id="cd00086">
    <property type="entry name" value="homeodomain"/>
    <property type="match status" value="1"/>
</dbReference>
<sequence>MMTLEYLHPQQAESMYLHHPSASGGYQQQASHPPPAPPHHQFSPADYWQLHGVTASGEHVAPVSGATATVSNSAVHHQSNSTPGWASSGLAGAIAASAGGAAPVTEWQYIHHASQNPNTVSCAPTSVYSGVSDDYAGVHNQGQAYVSPGGIQTVAQALHRPMMTTYDWMKSSTYRFNPQTGKTRTKDKYRVVYTDHQRLELEKEFHYSRYITIRRKSELALALGLSERQVKIWFQNRRAKERKMAKKIKMQDGQQQQHQTTHQSEERSSNGRQKEFSHQNQQSHHHPHHHHSHHNAVLQHSSSPHHTTVDTKPKLPIITTMTTVSGDVIKTTSLTHMTTTSPPHQASLQATNAIESRALTTSHALSSGAETIENSLHIPITAADVANLVLVSSKNSILQA</sequence>
<dbReference type="GO" id="GO:0000977">
    <property type="term" value="F:RNA polymerase II transcription regulatory region sequence-specific DNA binding"/>
    <property type="evidence" value="ECO:0000318"/>
    <property type="project" value="GO_Central"/>
</dbReference>
<dbReference type="GO" id="GO:0005634">
    <property type="term" value="C:nucleus"/>
    <property type="evidence" value="ECO:0000318"/>
    <property type="project" value="GO_Central"/>
</dbReference>
<evidence type="ECO:0000313" key="11">
    <source>
        <dbReference type="Proteomes" id="UP000007110"/>
    </source>
</evidence>
<dbReference type="KEGG" id="spu:584191"/>
<evidence type="ECO:0000313" key="10">
    <source>
        <dbReference type="EnsemblMetazoa" id="XP_789158"/>
    </source>
</evidence>
<dbReference type="InterPro" id="IPR020479">
    <property type="entry name" value="HD_metazoa"/>
</dbReference>
<evidence type="ECO:0000256" key="3">
    <source>
        <dbReference type="ARBA" id="ARBA00023125"/>
    </source>
</evidence>
<reference evidence="11" key="1">
    <citation type="submission" date="2015-02" db="EMBL/GenBank/DDBJ databases">
        <title>Genome sequencing for Strongylocentrotus purpuratus.</title>
        <authorList>
            <person name="Murali S."/>
            <person name="Liu Y."/>
            <person name="Vee V."/>
            <person name="English A."/>
            <person name="Wang M."/>
            <person name="Skinner E."/>
            <person name="Han Y."/>
            <person name="Muzny D.M."/>
            <person name="Worley K.C."/>
            <person name="Gibbs R.A."/>
        </authorList>
    </citation>
    <scope>NUCLEOTIDE SEQUENCE</scope>
</reference>
<feature type="region of interest" description="Disordered" evidence="8">
    <location>
        <begin position="243"/>
        <end position="315"/>
    </location>
</feature>
<dbReference type="GO" id="GO:0009880">
    <property type="term" value="P:embryonic pattern specification"/>
    <property type="evidence" value="ECO:0000318"/>
    <property type="project" value="GO_Central"/>
</dbReference>
<dbReference type="InterPro" id="IPR000047">
    <property type="entry name" value="HTH_motif"/>
</dbReference>
<dbReference type="SMART" id="SM00389">
    <property type="entry name" value="HOX"/>
    <property type="match status" value="1"/>
</dbReference>
<dbReference type="InterPro" id="IPR009057">
    <property type="entry name" value="Homeodomain-like_sf"/>
</dbReference>
<dbReference type="Gene3D" id="1.10.10.60">
    <property type="entry name" value="Homeodomain-like"/>
    <property type="match status" value="1"/>
</dbReference>
<dbReference type="InParanoid" id="A0A7M7RFZ0"/>
<dbReference type="SUPFAM" id="SSF46689">
    <property type="entry name" value="Homeodomain-like"/>
    <property type="match status" value="1"/>
</dbReference>
<keyword evidence="5 6" id="KW-0539">Nucleus</keyword>
<name>A0A7M7RFZ0_STRPU</name>
<dbReference type="InterPro" id="IPR017970">
    <property type="entry name" value="Homeobox_CS"/>
</dbReference>
<dbReference type="GO" id="GO:0048565">
    <property type="term" value="P:digestive tract development"/>
    <property type="evidence" value="ECO:0000318"/>
    <property type="project" value="GO_Central"/>
</dbReference>
<feature type="DNA-binding region" description="Homeobox" evidence="6">
    <location>
        <begin position="186"/>
        <end position="245"/>
    </location>
</feature>
<dbReference type="FunFam" id="1.10.10.60:FF:000089">
    <property type="entry name" value="Caudal type homeobox 4"/>
    <property type="match status" value="1"/>
</dbReference>
<dbReference type="GO" id="GO:0006357">
    <property type="term" value="P:regulation of transcription by RNA polymerase II"/>
    <property type="evidence" value="ECO:0000318"/>
    <property type="project" value="GO_Central"/>
</dbReference>
<feature type="region of interest" description="Disordered" evidence="8">
    <location>
        <begin position="20"/>
        <end position="44"/>
    </location>
</feature>
<dbReference type="OrthoDB" id="6159439at2759"/>
<dbReference type="PROSITE" id="PS50071">
    <property type="entry name" value="HOMEOBOX_2"/>
    <property type="match status" value="1"/>
</dbReference>
<keyword evidence="3 6" id="KW-0238">DNA-binding</keyword>
<evidence type="ECO:0000256" key="6">
    <source>
        <dbReference type="PROSITE-ProRule" id="PRU00108"/>
    </source>
</evidence>
<keyword evidence="11" id="KW-1185">Reference proteome</keyword>
<dbReference type="GO" id="GO:0003700">
    <property type="term" value="F:DNA-binding transcription factor activity"/>
    <property type="evidence" value="ECO:0000318"/>
    <property type="project" value="GO_Central"/>
</dbReference>
<dbReference type="OMA" id="QYIHHAS"/>
<feature type="compositionally biased region" description="Basic and acidic residues" evidence="8">
    <location>
        <begin position="263"/>
        <end position="277"/>
    </location>
</feature>
<proteinExistence type="inferred from homology"/>
<dbReference type="PRINTS" id="PR00031">
    <property type="entry name" value="HTHREPRESSR"/>
</dbReference>
<dbReference type="InterPro" id="IPR001356">
    <property type="entry name" value="HD"/>
</dbReference>
<evidence type="ECO:0000256" key="8">
    <source>
        <dbReference type="SAM" id="MobiDB-lite"/>
    </source>
</evidence>
<reference evidence="10" key="2">
    <citation type="submission" date="2021-01" db="UniProtKB">
        <authorList>
            <consortium name="EnsemblMetazoa"/>
        </authorList>
    </citation>
    <scope>IDENTIFICATION</scope>
</reference>
<dbReference type="PROSITE" id="PS00027">
    <property type="entry name" value="HOMEOBOX_1"/>
    <property type="match status" value="1"/>
</dbReference>
<dbReference type="GO" id="GO:0009948">
    <property type="term" value="P:anterior/posterior axis specification"/>
    <property type="evidence" value="ECO:0000318"/>
    <property type="project" value="GO_Central"/>
</dbReference>
<evidence type="ECO:0000259" key="9">
    <source>
        <dbReference type="PROSITE" id="PS50071"/>
    </source>
</evidence>
<dbReference type="AlphaFoldDB" id="A0A7M7RFZ0"/>
<accession>A0A7M7RFZ0</accession>
<dbReference type="RefSeq" id="XP_789158.3">
    <property type="nucleotide sequence ID" value="XM_784065.5"/>
</dbReference>
<comment type="similarity">
    <text evidence="2">Belongs to the Caudal homeobox family.</text>
</comment>
<comment type="subcellular location">
    <subcellularLocation>
        <location evidence="1 6 7">Nucleus</location>
    </subcellularLocation>
</comment>
<dbReference type="GeneID" id="584191"/>
<evidence type="ECO:0000256" key="5">
    <source>
        <dbReference type="ARBA" id="ARBA00023242"/>
    </source>
</evidence>
<dbReference type="GO" id="GO:0000981">
    <property type="term" value="F:DNA-binding transcription factor activity, RNA polymerase II-specific"/>
    <property type="evidence" value="ECO:0007669"/>
    <property type="project" value="InterPro"/>
</dbReference>
<organism evidence="10 11">
    <name type="scientific">Strongylocentrotus purpuratus</name>
    <name type="common">Purple sea urchin</name>
    <dbReference type="NCBI Taxonomy" id="7668"/>
    <lineage>
        <taxon>Eukaryota</taxon>
        <taxon>Metazoa</taxon>
        <taxon>Echinodermata</taxon>
        <taxon>Eleutherozoa</taxon>
        <taxon>Echinozoa</taxon>
        <taxon>Echinoidea</taxon>
        <taxon>Euechinoidea</taxon>
        <taxon>Echinacea</taxon>
        <taxon>Camarodonta</taxon>
        <taxon>Echinidea</taxon>
        <taxon>Strongylocentrotidae</taxon>
        <taxon>Strongylocentrotus</taxon>
    </lineage>
</organism>
<evidence type="ECO:0000256" key="1">
    <source>
        <dbReference type="ARBA" id="ARBA00004123"/>
    </source>
</evidence>
<feature type="domain" description="Homeobox" evidence="9">
    <location>
        <begin position="184"/>
        <end position="244"/>
    </location>
</feature>
<evidence type="ECO:0000256" key="4">
    <source>
        <dbReference type="ARBA" id="ARBA00023155"/>
    </source>
</evidence>
<feature type="compositionally biased region" description="Basic residues" evidence="8">
    <location>
        <begin position="283"/>
        <end position="294"/>
    </location>
</feature>
<dbReference type="Pfam" id="PF00046">
    <property type="entry name" value="Homeodomain"/>
    <property type="match status" value="1"/>
</dbReference>
<dbReference type="PRINTS" id="PR00024">
    <property type="entry name" value="HOMEOBOX"/>
</dbReference>
<protein>
    <recommendedName>
        <fullName evidence="9">Homeobox domain-containing protein</fullName>
    </recommendedName>
</protein>
<dbReference type="InterPro" id="IPR047152">
    <property type="entry name" value="Caudal_homeobox"/>
</dbReference>
<dbReference type="PANTHER" id="PTHR24332:SF9">
    <property type="entry name" value="HOMEOTIC PROTEIN CAUDAL"/>
    <property type="match status" value="1"/>
</dbReference>
<dbReference type="Proteomes" id="UP000007110">
    <property type="component" value="Unassembled WGS sequence"/>
</dbReference>
<dbReference type="PANTHER" id="PTHR24332">
    <property type="entry name" value="HOMEOBOX PROTEIN CDX"/>
    <property type="match status" value="1"/>
</dbReference>
<dbReference type="EnsemblMetazoa" id="XM_784065">
    <property type="protein sequence ID" value="XP_789158"/>
    <property type="gene ID" value="LOC584191"/>
</dbReference>
<dbReference type="GO" id="GO:0030154">
    <property type="term" value="P:cell differentiation"/>
    <property type="evidence" value="ECO:0000318"/>
    <property type="project" value="GO_Central"/>
</dbReference>
<evidence type="ECO:0000256" key="2">
    <source>
        <dbReference type="ARBA" id="ARBA00010341"/>
    </source>
</evidence>
<keyword evidence="4 6" id="KW-0371">Homeobox</keyword>
<evidence type="ECO:0000256" key="7">
    <source>
        <dbReference type="RuleBase" id="RU000682"/>
    </source>
</evidence>